<accession>A0A1E7FLC5</accession>
<keyword evidence="1" id="KW-0808">Transferase</keyword>
<evidence type="ECO:0000313" key="4">
    <source>
        <dbReference type="EMBL" id="OEU18972.1"/>
    </source>
</evidence>
<protein>
    <recommendedName>
        <fullName evidence="3">N-acetyltransferase domain-containing protein</fullName>
    </recommendedName>
</protein>
<gene>
    <name evidence="4" type="ORF">FRACYDRAFT_268515</name>
</gene>
<evidence type="ECO:0000256" key="1">
    <source>
        <dbReference type="ARBA" id="ARBA00022679"/>
    </source>
</evidence>
<dbReference type="Proteomes" id="UP000095751">
    <property type="component" value="Unassembled WGS sequence"/>
</dbReference>
<dbReference type="InterPro" id="IPR000182">
    <property type="entry name" value="GNAT_dom"/>
</dbReference>
<feature type="domain" description="N-acetyltransferase" evidence="3">
    <location>
        <begin position="130"/>
        <end position="272"/>
    </location>
</feature>
<dbReference type="EMBL" id="KV784356">
    <property type="protein sequence ID" value="OEU18972.1"/>
    <property type="molecule type" value="Genomic_DNA"/>
</dbReference>
<dbReference type="AlphaFoldDB" id="A0A1E7FLC5"/>
<dbReference type="InParanoid" id="A0A1E7FLC5"/>
<dbReference type="Pfam" id="PF00583">
    <property type="entry name" value="Acetyltransf_1"/>
    <property type="match status" value="1"/>
</dbReference>
<evidence type="ECO:0000259" key="3">
    <source>
        <dbReference type="PROSITE" id="PS51186"/>
    </source>
</evidence>
<keyword evidence="5" id="KW-1185">Reference proteome</keyword>
<dbReference type="PROSITE" id="PS51186">
    <property type="entry name" value="GNAT"/>
    <property type="match status" value="1"/>
</dbReference>
<dbReference type="PANTHER" id="PTHR13947:SF37">
    <property type="entry name" value="LD18367P"/>
    <property type="match status" value="1"/>
</dbReference>
<keyword evidence="2" id="KW-0732">Signal</keyword>
<organism evidence="4 5">
    <name type="scientific">Fragilariopsis cylindrus CCMP1102</name>
    <dbReference type="NCBI Taxonomy" id="635003"/>
    <lineage>
        <taxon>Eukaryota</taxon>
        <taxon>Sar</taxon>
        <taxon>Stramenopiles</taxon>
        <taxon>Ochrophyta</taxon>
        <taxon>Bacillariophyta</taxon>
        <taxon>Bacillariophyceae</taxon>
        <taxon>Bacillariophycidae</taxon>
        <taxon>Bacillariales</taxon>
        <taxon>Bacillariaceae</taxon>
        <taxon>Fragilariopsis</taxon>
    </lineage>
</organism>
<dbReference type="Gene3D" id="3.40.630.30">
    <property type="match status" value="1"/>
</dbReference>
<evidence type="ECO:0000256" key="2">
    <source>
        <dbReference type="SAM" id="SignalP"/>
    </source>
</evidence>
<sequence>MLRHTSIVISLSLLIRLSNVLSFGSIGYVVPSRQHNDVTMRLQMTVEESPPLAPVQLIIDDSEAFLNHAGSFLVSNFWLGSDHHVLEGKSMSDDARMNLVIEQAADLQEKYGERMGKRLTNCAVIGALDEETKELIGLATLKETLRIDNDVVESEKAESIAKNAVAALGPKQRREYKNAPLRKIAEELLSSNTKAVCVMSNLAVGKKARRRGVARALCFEVEAMAGEDWGFDEVHLLVESENTAARTLYEKKLGYKPVFMNEDAIALRIDFETGDFLEIKQDTLIMTKKL</sequence>
<dbReference type="CDD" id="cd04301">
    <property type="entry name" value="NAT_SF"/>
    <property type="match status" value="1"/>
</dbReference>
<dbReference type="PANTHER" id="PTHR13947">
    <property type="entry name" value="GNAT FAMILY N-ACETYLTRANSFERASE"/>
    <property type="match status" value="1"/>
</dbReference>
<dbReference type="KEGG" id="fcy:FRACYDRAFT_268515"/>
<feature type="signal peptide" evidence="2">
    <location>
        <begin position="1"/>
        <end position="22"/>
    </location>
</feature>
<feature type="chain" id="PRO_5009193230" description="N-acetyltransferase domain-containing protein" evidence="2">
    <location>
        <begin position="23"/>
        <end position="290"/>
    </location>
</feature>
<proteinExistence type="predicted"/>
<name>A0A1E7FLC5_9STRA</name>
<dbReference type="InterPro" id="IPR050769">
    <property type="entry name" value="NAT_camello-type"/>
</dbReference>
<dbReference type="SUPFAM" id="SSF55729">
    <property type="entry name" value="Acyl-CoA N-acyltransferases (Nat)"/>
    <property type="match status" value="1"/>
</dbReference>
<reference evidence="4 5" key="1">
    <citation type="submission" date="2016-09" db="EMBL/GenBank/DDBJ databases">
        <title>Extensive genetic diversity and differential bi-allelic expression allows diatom success in the polar Southern Ocean.</title>
        <authorList>
            <consortium name="DOE Joint Genome Institute"/>
            <person name="Mock T."/>
            <person name="Otillar R.P."/>
            <person name="Strauss J."/>
            <person name="Dupont C."/>
            <person name="Frickenhaus S."/>
            <person name="Maumus F."/>
            <person name="Mcmullan M."/>
            <person name="Sanges R."/>
            <person name="Schmutz J."/>
            <person name="Toseland A."/>
            <person name="Valas R."/>
            <person name="Veluchamy A."/>
            <person name="Ward B.J."/>
            <person name="Allen A."/>
            <person name="Barry K."/>
            <person name="Falciatore A."/>
            <person name="Ferrante M."/>
            <person name="Fortunato A.E."/>
            <person name="Gloeckner G."/>
            <person name="Gruber A."/>
            <person name="Hipkin R."/>
            <person name="Janech M."/>
            <person name="Kroth P."/>
            <person name="Leese F."/>
            <person name="Lindquist E."/>
            <person name="Lyon B.R."/>
            <person name="Martin J."/>
            <person name="Mayer C."/>
            <person name="Parker M."/>
            <person name="Quesneville H."/>
            <person name="Raymond J."/>
            <person name="Uhlig C."/>
            <person name="Valentin K.U."/>
            <person name="Worden A.Z."/>
            <person name="Armbrust E.V."/>
            <person name="Bowler C."/>
            <person name="Green B."/>
            <person name="Moulton V."/>
            <person name="Van Oosterhout C."/>
            <person name="Grigoriev I."/>
        </authorList>
    </citation>
    <scope>NUCLEOTIDE SEQUENCE [LARGE SCALE GENOMIC DNA]</scope>
    <source>
        <strain evidence="4 5">CCMP1102</strain>
    </source>
</reference>
<dbReference type="OrthoDB" id="249099at2759"/>
<dbReference type="InterPro" id="IPR016181">
    <property type="entry name" value="Acyl_CoA_acyltransferase"/>
</dbReference>
<dbReference type="GO" id="GO:0008080">
    <property type="term" value="F:N-acetyltransferase activity"/>
    <property type="evidence" value="ECO:0007669"/>
    <property type="project" value="InterPro"/>
</dbReference>
<evidence type="ECO:0000313" key="5">
    <source>
        <dbReference type="Proteomes" id="UP000095751"/>
    </source>
</evidence>